<dbReference type="InterPro" id="IPR001270">
    <property type="entry name" value="ClpA/B"/>
</dbReference>
<name>A0A517R8Y8_9PLAN</name>
<dbReference type="EMBL" id="CP036269">
    <property type="protein sequence ID" value="QDT40366.1"/>
    <property type="molecule type" value="Genomic_DNA"/>
</dbReference>
<organism evidence="5 6">
    <name type="scientific">Gimesia alba</name>
    <dbReference type="NCBI Taxonomy" id="2527973"/>
    <lineage>
        <taxon>Bacteria</taxon>
        <taxon>Pseudomonadati</taxon>
        <taxon>Planctomycetota</taxon>
        <taxon>Planctomycetia</taxon>
        <taxon>Planctomycetales</taxon>
        <taxon>Planctomycetaceae</taxon>
        <taxon>Gimesia</taxon>
    </lineage>
</organism>
<dbReference type="PANTHER" id="PTHR11638:SF18">
    <property type="entry name" value="HEAT SHOCK PROTEIN 104"/>
    <property type="match status" value="1"/>
</dbReference>
<dbReference type="GO" id="GO:0016887">
    <property type="term" value="F:ATP hydrolysis activity"/>
    <property type="evidence" value="ECO:0007669"/>
    <property type="project" value="InterPro"/>
</dbReference>
<dbReference type="GO" id="GO:0005737">
    <property type="term" value="C:cytoplasm"/>
    <property type="evidence" value="ECO:0007669"/>
    <property type="project" value="TreeGrafter"/>
</dbReference>
<dbReference type="InterPro" id="IPR003959">
    <property type="entry name" value="ATPase_AAA_core"/>
</dbReference>
<dbReference type="AlphaFoldDB" id="A0A517R8Y8"/>
<dbReference type="InterPro" id="IPR050130">
    <property type="entry name" value="ClpA_ClpB"/>
</dbReference>
<dbReference type="Pfam" id="PF07724">
    <property type="entry name" value="AAA_2"/>
    <property type="match status" value="1"/>
</dbReference>
<dbReference type="CDD" id="cd00009">
    <property type="entry name" value="AAA"/>
    <property type="match status" value="1"/>
</dbReference>
<dbReference type="SMART" id="SM00382">
    <property type="entry name" value="AAA"/>
    <property type="match status" value="2"/>
</dbReference>
<dbReference type="GO" id="GO:0034605">
    <property type="term" value="P:cellular response to heat"/>
    <property type="evidence" value="ECO:0007669"/>
    <property type="project" value="TreeGrafter"/>
</dbReference>
<dbReference type="RefSeq" id="WP_145210179.1">
    <property type="nucleotide sequence ID" value="NZ_CP036269.1"/>
</dbReference>
<evidence type="ECO:0000313" key="5">
    <source>
        <dbReference type="EMBL" id="QDT40366.1"/>
    </source>
</evidence>
<keyword evidence="5" id="KW-0378">Hydrolase</keyword>
<evidence type="ECO:0000259" key="4">
    <source>
        <dbReference type="SMART" id="SM00382"/>
    </source>
</evidence>
<reference evidence="5 6" key="1">
    <citation type="submission" date="2019-02" db="EMBL/GenBank/DDBJ databases">
        <title>Deep-cultivation of Planctomycetes and their phenomic and genomic characterization uncovers novel biology.</title>
        <authorList>
            <person name="Wiegand S."/>
            <person name="Jogler M."/>
            <person name="Boedeker C."/>
            <person name="Pinto D."/>
            <person name="Vollmers J."/>
            <person name="Rivas-Marin E."/>
            <person name="Kohn T."/>
            <person name="Peeters S.H."/>
            <person name="Heuer A."/>
            <person name="Rast P."/>
            <person name="Oberbeckmann S."/>
            <person name="Bunk B."/>
            <person name="Jeske O."/>
            <person name="Meyerdierks A."/>
            <person name="Storesund J.E."/>
            <person name="Kallscheuer N."/>
            <person name="Luecker S."/>
            <person name="Lage O.M."/>
            <person name="Pohl T."/>
            <person name="Merkel B.J."/>
            <person name="Hornburger P."/>
            <person name="Mueller R.-W."/>
            <person name="Bruemmer F."/>
            <person name="Labrenz M."/>
            <person name="Spormann A.M."/>
            <person name="Op den Camp H."/>
            <person name="Overmann J."/>
            <person name="Amann R."/>
            <person name="Jetten M.S.M."/>
            <person name="Mascher T."/>
            <person name="Medema M.H."/>
            <person name="Devos D.P."/>
            <person name="Kaster A.-K."/>
            <person name="Ovreas L."/>
            <person name="Rohde M."/>
            <person name="Galperin M.Y."/>
            <person name="Jogler C."/>
        </authorList>
    </citation>
    <scope>NUCLEOTIDE SEQUENCE [LARGE SCALE GENOMIC DNA]</scope>
    <source>
        <strain evidence="5 6">Pan241w</strain>
    </source>
</reference>
<dbReference type="InterPro" id="IPR041546">
    <property type="entry name" value="ClpA/ClpB_AAA_lid"/>
</dbReference>
<dbReference type="GO" id="GO:0005524">
    <property type="term" value="F:ATP binding"/>
    <property type="evidence" value="ECO:0007669"/>
    <property type="project" value="UniProtKB-KW"/>
</dbReference>
<keyword evidence="1" id="KW-0677">Repeat</keyword>
<evidence type="ECO:0000313" key="6">
    <source>
        <dbReference type="Proteomes" id="UP000317171"/>
    </source>
</evidence>
<feature type="domain" description="AAA+ ATPase" evidence="4">
    <location>
        <begin position="336"/>
        <end position="488"/>
    </location>
</feature>
<dbReference type="InterPro" id="IPR027417">
    <property type="entry name" value="P-loop_NTPase"/>
</dbReference>
<sequence>MERSFVQNSNVDQTNDVLQHLAGLLPVVDLTSWANSNPGPLEHGIVDDDRIRFAVDKILRTLYMPGKHVLITGNKGVGKTTLIRSLALNNSQGESPFLSNERFLWLDCNNVGPEDSRACLESIFASISKMQGIVLCLDGIGSLLRRSQGGSNKPLLRSMISRPNLRVIGVMSSWEFNDLISSDAQMLDYFTRVELDEPSEEIANTITERQAEILQNTYQISIDASVAERAVALTSTFILNECHPAKSVNLLQQICANIDFDRTQRNLNRDEINLSDIVAAISEKTGIPEETISGESQTTGFEDPLLDAVVGQDESVRLVANELSLIKSGLNEPGKPASVMLFAGMTGVGKTELAKRIAELYSTSRLVQVYAMGNYTEPHSVSGIMGVPPGYVGHEEGGRLVNELNSDPYSVFLLDEAEKCHPNIWKPFLNLFDEGWIVDQRGQKAYADRAIFILTTNAGDKQISQMSKNGTPAEEIAERVKQILSKVRHERSSQPVFPAQFLSRIKRIMVFNSLDEESMIGIAGRRLNHMSKQWSIKRQKTIECHPDVARLIGKKGHDLNETSNGREGGRIISRLVSDIVESKIQEKAQNDPDDYQKASVIKVNSLDYLTDDIADSLSIEFITAEESTGIELNHV</sequence>
<dbReference type="InterPro" id="IPR003593">
    <property type="entry name" value="AAA+_ATPase"/>
</dbReference>
<dbReference type="PRINTS" id="PR00300">
    <property type="entry name" value="CLPPROTEASEA"/>
</dbReference>
<dbReference type="Pfam" id="PF17871">
    <property type="entry name" value="AAA_lid_9"/>
    <property type="match status" value="1"/>
</dbReference>
<accession>A0A517R8Y8</accession>
<keyword evidence="5" id="KW-0645">Protease</keyword>
<protein>
    <submittedName>
        <fullName evidence="5">ATP-dependent Clp protease ATP-binding subunit ClpE</fullName>
    </submittedName>
</protein>
<dbReference type="Proteomes" id="UP000317171">
    <property type="component" value="Chromosome"/>
</dbReference>
<gene>
    <name evidence="5" type="primary">clpE</name>
    <name evidence="5" type="ORF">Pan241w_04220</name>
</gene>
<feature type="domain" description="AAA+ ATPase" evidence="4">
    <location>
        <begin position="65"/>
        <end position="200"/>
    </location>
</feature>
<dbReference type="PANTHER" id="PTHR11638">
    <property type="entry name" value="ATP-DEPENDENT CLP PROTEASE"/>
    <property type="match status" value="1"/>
</dbReference>
<dbReference type="KEGG" id="gaz:Pan241w_04220"/>
<keyword evidence="3 5" id="KW-0067">ATP-binding</keyword>
<dbReference type="CDD" id="cd19499">
    <property type="entry name" value="RecA-like_ClpB_Hsp104-like"/>
    <property type="match status" value="1"/>
</dbReference>
<evidence type="ECO:0000256" key="2">
    <source>
        <dbReference type="ARBA" id="ARBA00022741"/>
    </source>
</evidence>
<dbReference type="SUPFAM" id="SSF52540">
    <property type="entry name" value="P-loop containing nucleoside triphosphate hydrolases"/>
    <property type="match status" value="2"/>
</dbReference>
<dbReference type="Gene3D" id="3.40.50.300">
    <property type="entry name" value="P-loop containing nucleotide triphosphate hydrolases"/>
    <property type="match status" value="2"/>
</dbReference>
<dbReference type="OrthoDB" id="9803641at2"/>
<dbReference type="GO" id="GO:0008233">
    <property type="term" value="F:peptidase activity"/>
    <property type="evidence" value="ECO:0007669"/>
    <property type="project" value="UniProtKB-KW"/>
</dbReference>
<dbReference type="Gene3D" id="1.10.8.60">
    <property type="match status" value="1"/>
</dbReference>
<evidence type="ECO:0000256" key="3">
    <source>
        <dbReference type="ARBA" id="ARBA00022840"/>
    </source>
</evidence>
<keyword evidence="2" id="KW-0547">Nucleotide-binding</keyword>
<proteinExistence type="predicted"/>
<dbReference type="Pfam" id="PF00004">
    <property type="entry name" value="AAA"/>
    <property type="match status" value="1"/>
</dbReference>
<dbReference type="GO" id="GO:0006508">
    <property type="term" value="P:proteolysis"/>
    <property type="evidence" value="ECO:0007669"/>
    <property type="project" value="UniProtKB-KW"/>
</dbReference>
<evidence type="ECO:0000256" key="1">
    <source>
        <dbReference type="ARBA" id="ARBA00022737"/>
    </source>
</evidence>
<keyword evidence="6" id="KW-1185">Reference proteome</keyword>